<dbReference type="EMBL" id="JASCZI010211477">
    <property type="protein sequence ID" value="MED6192607.1"/>
    <property type="molecule type" value="Genomic_DNA"/>
</dbReference>
<proteinExistence type="predicted"/>
<keyword evidence="2" id="KW-1185">Reference proteome</keyword>
<accession>A0ABU6X430</accession>
<name>A0ABU6X430_9FABA</name>
<evidence type="ECO:0000313" key="1">
    <source>
        <dbReference type="EMBL" id="MED6192607.1"/>
    </source>
</evidence>
<sequence>MESLSFEVLYPSSTVPPLTYLQLATPMHLSLNPQLPQSPSLPLFYLLHFLSGWNQSIDPNSSWEKIELFGPRRGDGVAVETVEVKTKLSQRGWRNCRGRVKGPRIWYWRNKNINLRARRKMTGKKRKYIA</sequence>
<protein>
    <submittedName>
        <fullName evidence="1">Uncharacterized protein</fullName>
    </submittedName>
</protein>
<evidence type="ECO:0000313" key="2">
    <source>
        <dbReference type="Proteomes" id="UP001341840"/>
    </source>
</evidence>
<organism evidence="1 2">
    <name type="scientific">Stylosanthes scabra</name>
    <dbReference type="NCBI Taxonomy" id="79078"/>
    <lineage>
        <taxon>Eukaryota</taxon>
        <taxon>Viridiplantae</taxon>
        <taxon>Streptophyta</taxon>
        <taxon>Embryophyta</taxon>
        <taxon>Tracheophyta</taxon>
        <taxon>Spermatophyta</taxon>
        <taxon>Magnoliopsida</taxon>
        <taxon>eudicotyledons</taxon>
        <taxon>Gunneridae</taxon>
        <taxon>Pentapetalae</taxon>
        <taxon>rosids</taxon>
        <taxon>fabids</taxon>
        <taxon>Fabales</taxon>
        <taxon>Fabaceae</taxon>
        <taxon>Papilionoideae</taxon>
        <taxon>50 kb inversion clade</taxon>
        <taxon>dalbergioids sensu lato</taxon>
        <taxon>Dalbergieae</taxon>
        <taxon>Pterocarpus clade</taxon>
        <taxon>Stylosanthes</taxon>
    </lineage>
</organism>
<gene>
    <name evidence="1" type="ORF">PIB30_011676</name>
</gene>
<comment type="caution">
    <text evidence="1">The sequence shown here is derived from an EMBL/GenBank/DDBJ whole genome shotgun (WGS) entry which is preliminary data.</text>
</comment>
<reference evidence="1 2" key="1">
    <citation type="journal article" date="2023" name="Plants (Basel)">
        <title>Bridging the Gap: Combining Genomics and Transcriptomics Approaches to Understand Stylosanthes scabra, an Orphan Legume from the Brazilian Caatinga.</title>
        <authorList>
            <person name="Ferreira-Neto J.R.C."/>
            <person name="da Silva M.D."/>
            <person name="Binneck E."/>
            <person name="de Melo N.F."/>
            <person name="da Silva R.H."/>
            <person name="de Melo A.L.T.M."/>
            <person name="Pandolfi V."/>
            <person name="Bustamante F.O."/>
            <person name="Brasileiro-Vidal A.C."/>
            <person name="Benko-Iseppon A.M."/>
        </authorList>
    </citation>
    <scope>NUCLEOTIDE SEQUENCE [LARGE SCALE GENOMIC DNA]</scope>
    <source>
        <tissue evidence="1">Leaves</tissue>
    </source>
</reference>
<dbReference type="Proteomes" id="UP001341840">
    <property type="component" value="Unassembled WGS sequence"/>
</dbReference>